<evidence type="ECO:0000256" key="2">
    <source>
        <dbReference type="ARBA" id="ARBA00022448"/>
    </source>
</evidence>
<evidence type="ECO:0000256" key="7">
    <source>
        <dbReference type="SAM" id="Phobius"/>
    </source>
</evidence>
<dbReference type="KEGG" id="ima:PO878_20800"/>
<keyword evidence="2" id="KW-0813">Transport</keyword>
<feature type="domain" description="Major facilitator superfamily (MFS) profile" evidence="8">
    <location>
        <begin position="69"/>
        <end position="493"/>
    </location>
</feature>
<evidence type="ECO:0000313" key="9">
    <source>
        <dbReference type="EMBL" id="WCO66936.1"/>
    </source>
</evidence>
<feature type="region of interest" description="Disordered" evidence="6">
    <location>
        <begin position="1"/>
        <end position="58"/>
    </location>
</feature>
<dbReference type="InterPro" id="IPR044770">
    <property type="entry name" value="MFS_spinster-like"/>
</dbReference>
<dbReference type="Gene3D" id="1.20.1250.20">
    <property type="entry name" value="MFS general substrate transporter like domains"/>
    <property type="match status" value="1"/>
</dbReference>
<feature type="transmembrane region" description="Helical" evidence="7">
    <location>
        <begin position="135"/>
        <end position="157"/>
    </location>
</feature>
<feature type="transmembrane region" description="Helical" evidence="7">
    <location>
        <begin position="377"/>
        <end position="397"/>
    </location>
</feature>
<keyword evidence="5 7" id="KW-0472">Membrane</keyword>
<keyword evidence="4 7" id="KW-1133">Transmembrane helix</keyword>
<feature type="transmembrane region" description="Helical" evidence="7">
    <location>
        <begin position="221"/>
        <end position="240"/>
    </location>
</feature>
<evidence type="ECO:0000256" key="1">
    <source>
        <dbReference type="ARBA" id="ARBA00004651"/>
    </source>
</evidence>
<dbReference type="Proteomes" id="UP001216390">
    <property type="component" value="Chromosome"/>
</dbReference>
<organism evidence="9 10">
    <name type="scientific">Iamia majanohamensis</name>
    <dbReference type="NCBI Taxonomy" id="467976"/>
    <lineage>
        <taxon>Bacteria</taxon>
        <taxon>Bacillati</taxon>
        <taxon>Actinomycetota</taxon>
        <taxon>Acidimicrobiia</taxon>
        <taxon>Acidimicrobiales</taxon>
        <taxon>Iamiaceae</taxon>
        <taxon>Iamia</taxon>
    </lineage>
</organism>
<dbReference type="InterPro" id="IPR020846">
    <property type="entry name" value="MFS_dom"/>
</dbReference>
<feature type="transmembrane region" description="Helical" evidence="7">
    <location>
        <begin position="403"/>
        <end position="424"/>
    </location>
</feature>
<name>A0AAF0BRM3_9ACTN</name>
<dbReference type="PROSITE" id="PS50850">
    <property type="entry name" value="MFS"/>
    <property type="match status" value="1"/>
</dbReference>
<proteinExistence type="predicted"/>
<sequence>MTDQDSEVQAGDRAPSPAPSSPPAPVPGVEDGPAPADRAPAATDAAPTDVAPTGPAGGAPAGRRFPLWPLVAMALVGLVDQIDVSVARGVLPILEDEWGLNDTQLGFIPAVFIFVGAVATIPAGWVADHYRRNRVIGWTLLSWSGLILLSATAVNYVNLLVARAAMGIGQAVDDPASTSYLGDSYPSRMRARVFSFQQVSFFLGGGIGLAVGGAVGEALGWRWAFALVGIPGALVALAVFRLREPRRGEAELPETMTWEEIEALPPRSVEVERASGAEGLSFRQFARLAWTELVGQLKLIFGIRTMRYVLVGVAALLFTVSGISTWLAIYHERYSGMSVTQATVFTGGLLGLGGIVGTFAGGAFSDRFHHRWKGGRIVIVVWSAVICALLFMASFAIDAVGLRLALQLLGVTAAAGAAPGLRAAMLDVVPPDSRGVGASAMALATAIFGQAAAPLIVGGLSSLTGSLVAAFYIVFPPVIAGLFLLLRARHTLEDDAQAIVIAIYEENQVLEASRAELAAPPEA</sequence>
<evidence type="ECO:0000256" key="4">
    <source>
        <dbReference type="ARBA" id="ARBA00022989"/>
    </source>
</evidence>
<keyword evidence="3 7" id="KW-0812">Transmembrane</keyword>
<evidence type="ECO:0000256" key="3">
    <source>
        <dbReference type="ARBA" id="ARBA00022692"/>
    </source>
</evidence>
<dbReference type="InterPro" id="IPR011701">
    <property type="entry name" value="MFS"/>
</dbReference>
<dbReference type="PANTHER" id="PTHR23505:SF79">
    <property type="entry name" value="PROTEIN SPINSTER"/>
    <property type="match status" value="1"/>
</dbReference>
<dbReference type="Pfam" id="PF07690">
    <property type="entry name" value="MFS_1"/>
    <property type="match status" value="1"/>
</dbReference>
<evidence type="ECO:0000313" key="10">
    <source>
        <dbReference type="Proteomes" id="UP001216390"/>
    </source>
</evidence>
<dbReference type="GO" id="GO:0005886">
    <property type="term" value="C:plasma membrane"/>
    <property type="evidence" value="ECO:0007669"/>
    <property type="project" value="UniProtKB-SubCell"/>
</dbReference>
<evidence type="ECO:0000256" key="5">
    <source>
        <dbReference type="ARBA" id="ARBA00023136"/>
    </source>
</evidence>
<feature type="compositionally biased region" description="Low complexity" evidence="6">
    <location>
        <begin position="32"/>
        <end position="54"/>
    </location>
</feature>
<gene>
    <name evidence="9" type="ORF">PO878_20800</name>
</gene>
<reference evidence="9" key="1">
    <citation type="submission" date="2023-01" db="EMBL/GenBank/DDBJ databases">
        <title>The diversity of Class Acidimicrobiia in South China Sea sediment environments and the proposal of Iamia marina sp. nov., a novel species of the genus Iamia.</title>
        <authorList>
            <person name="He Y."/>
            <person name="Tian X."/>
        </authorList>
    </citation>
    <scope>NUCLEOTIDE SEQUENCE</scope>
    <source>
        <strain evidence="9">DSM 19957</strain>
    </source>
</reference>
<dbReference type="AlphaFoldDB" id="A0AAF0BRM3"/>
<evidence type="ECO:0000259" key="8">
    <source>
        <dbReference type="PROSITE" id="PS50850"/>
    </source>
</evidence>
<feature type="transmembrane region" description="Helical" evidence="7">
    <location>
        <begin position="463"/>
        <end position="486"/>
    </location>
</feature>
<dbReference type="InterPro" id="IPR036259">
    <property type="entry name" value="MFS_trans_sf"/>
</dbReference>
<dbReference type="PANTHER" id="PTHR23505">
    <property type="entry name" value="SPINSTER"/>
    <property type="match status" value="1"/>
</dbReference>
<feature type="transmembrane region" description="Helical" evidence="7">
    <location>
        <begin position="342"/>
        <end position="365"/>
    </location>
</feature>
<dbReference type="RefSeq" id="WP_272736458.1">
    <property type="nucleotide sequence ID" value="NZ_CP116942.1"/>
</dbReference>
<protein>
    <submittedName>
        <fullName evidence="9">MFS transporter</fullName>
    </submittedName>
</protein>
<feature type="compositionally biased region" description="Pro residues" evidence="6">
    <location>
        <begin position="16"/>
        <end position="26"/>
    </location>
</feature>
<keyword evidence="10" id="KW-1185">Reference proteome</keyword>
<dbReference type="SUPFAM" id="SSF103473">
    <property type="entry name" value="MFS general substrate transporter"/>
    <property type="match status" value="1"/>
</dbReference>
<feature type="transmembrane region" description="Helical" evidence="7">
    <location>
        <begin position="105"/>
        <end position="123"/>
    </location>
</feature>
<dbReference type="EMBL" id="CP116942">
    <property type="protein sequence ID" value="WCO66936.1"/>
    <property type="molecule type" value="Genomic_DNA"/>
</dbReference>
<evidence type="ECO:0000256" key="6">
    <source>
        <dbReference type="SAM" id="MobiDB-lite"/>
    </source>
</evidence>
<comment type="subcellular location">
    <subcellularLocation>
        <location evidence="1">Cell membrane</location>
        <topology evidence="1">Multi-pass membrane protein</topology>
    </subcellularLocation>
</comment>
<dbReference type="GO" id="GO:0022857">
    <property type="term" value="F:transmembrane transporter activity"/>
    <property type="evidence" value="ECO:0007669"/>
    <property type="project" value="InterPro"/>
</dbReference>
<feature type="transmembrane region" description="Helical" evidence="7">
    <location>
        <begin position="193"/>
        <end position="215"/>
    </location>
</feature>
<accession>A0AAF0BRM3</accession>
<feature type="transmembrane region" description="Helical" evidence="7">
    <location>
        <begin position="308"/>
        <end position="330"/>
    </location>
</feature>
<feature type="transmembrane region" description="Helical" evidence="7">
    <location>
        <begin position="436"/>
        <end position="457"/>
    </location>
</feature>